<keyword evidence="2" id="KW-1185">Reference proteome</keyword>
<dbReference type="Proteomes" id="UP001570071">
    <property type="component" value="Unassembled WGS sequence"/>
</dbReference>
<proteinExistence type="predicted"/>
<protein>
    <recommendedName>
        <fullName evidence="3">DUF4265 domain-containing protein</fullName>
    </recommendedName>
</protein>
<gene>
    <name evidence="1" type="ORF">AB6D66_00300</name>
</gene>
<evidence type="ECO:0000313" key="1">
    <source>
        <dbReference type="EMBL" id="MEZ8719484.1"/>
    </source>
</evidence>
<evidence type="ECO:0008006" key="3">
    <source>
        <dbReference type="Google" id="ProtNLM"/>
    </source>
</evidence>
<accession>A0ABV4MQR7</accession>
<sequence>MKFYYLPTVNAEQTAPELSSEPQVLTYLEKDNCWLHEDGTRFEISGAENVVPMSNDEEKYECLTGYFIVEVTDPKGVKGQFKLHARNEIVSCGIDALYPGADCDDEVEGQALKDSGIQRPDMDFDFLPHTICYGFNEGPVTDGTIELAPFVEGDLDYDPADEEEYHWKIV</sequence>
<reference evidence="1 2" key="1">
    <citation type="journal article" date="2024" name="ISME J.">
        <title>Tailless and filamentous prophages are predominant in marine Vibrio.</title>
        <authorList>
            <person name="Steensen K."/>
            <person name="Seneca J."/>
            <person name="Bartlau N."/>
            <person name="Yu X.A."/>
            <person name="Hussain F.A."/>
            <person name="Polz M.F."/>
        </authorList>
    </citation>
    <scope>NUCLEOTIDE SEQUENCE [LARGE SCALE GENOMIC DNA]</scope>
    <source>
        <strain evidence="1 2">10N.239.312.F12</strain>
    </source>
</reference>
<name>A0ABV4MQR7_9VIBR</name>
<dbReference type="RefSeq" id="WP_269337233.1">
    <property type="nucleotide sequence ID" value="NZ_JBFSSG010000001.1"/>
</dbReference>
<dbReference type="EMBL" id="JBFSSG010000001">
    <property type="protein sequence ID" value="MEZ8719484.1"/>
    <property type="molecule type" value="Genomic_DNA"/>
</dbReference>
<evidence type="ECO:0000313" key="2">
    <source>
        <dbReference type="Proteomes" id="UP001570071"/>
    </source>
</evidence>
<organism evidence="1 2">
    <name type="scientific">Vibrio pomeroyi</name>
    <dbReference type="NCBI Taxonomy" id="198832"/>
    <lineage>
        <taxon>Bacteria</taxon>
        <taxon>Pseudomonadati</taxon>
        <taxon>Pseudomonadota</taxon>
        <taxon>Gammaproteobacteria</taxon>
        <taxon>Vibrionales</taxon>
        <taxon>Vibrionaceae</taxon>
        <taxon>Vibrio</taxon>
    </lineage>
</organism>
<comment type="caution">
    <text evidence="1">The sequence shown here is derived from an EMBL/GenBank/DDBJ whole genome shotgun (WGS) entry which is preliminary data.</text>
</comment>